<dbReference type="InterPro" id="IPR001667">
    <property type="entry name" value="DDH_dom"/>
</dbReference>
<evidence type="ECO:0000313" key="9">
    <source>
        <dbReference type="Proteomes" id="UP001197492"/>
    </source>
</evidence>
<dbReference type="InterPro" id="IPR051673">
    <property type="entry name" value="SSDNA_exonuclease_RecJ"/>
</dbReference>
<sequence>MKYKTIELSHTNEIIQTYGVNSLMAKVIESKKIDQKQFKSFMDPHLIYHDFSLFEEADETLERIEEAIANKEKICIYGDYDCDGILATTILVQAFHERGVEVGYHIPNRFTDGYGLNTTRVEQMAEKGYSLIITVDNGIKAFDAVEKAGELGIDVIITDHHAFDGEVPVAYSIIHTKMSPKYPFKEICGGFIAYKLAAALLKHHDPYLFTLASITTISDMMPLLDENRSLVRRGLQFMKQYKYPSLELLKGSRDYDATTIGFTIAPRINAFGRLPELVNPVYLVKYFLKEADHAYLEKISNYASKINSKRQSLTTSLYKEAVTDTSSPCLFYGSENMHEGLVGLVAGKYTREYEQPAFVMHYNPKEEIYKGSARGIDGFNIYNFFTHHEDLFVQYGGHAKAGGFTITKSNYPLVYDALMNDIKGCHFEASESVIPITLTDTTIPNVESLDLLAPFGEENKAPLFILEDVSCHQVDRLSEGKHLKFHLGDNQVSALAFNKGQLYDELVHKDFMTLVGTLSINVFRGNKSINFIVEDIL</sequence>
<organism evidence="6 8">
    <name type="scientific">Catenibacterium mitsuokai</name>
    <dbReference type="NCBI Taxonomy" id="100886"/>
    <lineage>
        <taxon>Bacteria</taxon>
        <taxon>Bacillati</taxon>
        <taxon>Bacillota</taxon>
        <taxon>Erysipelotrichia</taxon>
        <taxon>Erysipelotrichales</taxon>
        <taxon>Coprobacillaceae</taxon>
        <taxon>Catenibacterium</taxon>
    </lineage>
</organism>
<dbReference type="NCBIfam" id="TIGR00644">
    <property type="entry name" value="recJ"/>
    <property type="match status" value="1"/>
</dbReference>
<keyword evidence="6" id="KW-0540">Nuclease</keyword>
<feature type="domain" description="DDH" evidence="3">
    <location>
        <begin position="73"/>
        <end position="198"/>
    </location>
</feature>
<evidence type="ECO:0000256" key="1">
    <source>
        <dbReference type="ARBA" id="ARBA00019841"/>
    </source>
</evidence>
<dbReference type="Pfam" id="PF01368">
    <property type="entry name" value="DHH"/>
    <property type="match status" value="1"/>
</dbReference>
<reference evidence="6 9" key="1">
    <citation type="submission" date="2021-06" db="EMBL/GenBank/DDBJ databases">
        <title>Collection of gut derived symbiotic bacterial strains cultured from healthy donors.</title>
        <authorList>
            <person name="Lin H."/>
            <person name="Littmann E."/>
            <person name="Pamer E.G."/>
        </authorList>
    </citation>
    <scope>NUCLEOTIDE SEQUENCE</scope>
    <source>
        <strain evidence="7 9">MSK.21.70</strain>
        <strain evidence="6">MSK.21.82</strain>
    </source>
</reference>
<dbReference type="EMBL" id="JAHOEF010000042">
    <property type="protein sequence ID" value="MBV3383006.1"/>
    <property type="molecule type" value="Genomic_DNA"/>
</dbReference>
<name>A0AAW4MYW2_9FIRM</name>
<dbReference type="GO" id="GO:0006310">
    <property type="term" value="P:DNA recombination"/>
    <property type="evidence" value="ECO:0007669"/>
    <property type="project" value="InterPro"/>
</dbReference>
<evidence type="ECO:0000313" key="8">
    <source>
        <dbReference type="Proteomes" id="UP001196408"/>
    </source>
</evidence>
<evidence type="ECO:0000259" key="4">
    <source>
        <dbReference type="Pfam" id="PF02272"/>
    </source>
</evidence>
<dbReference type="EMBL" id="JAHOEL010000022">
    <property type="protein sequence ID" value="MBV3392596.1"/>
    <property type="molecule type" value="Genomic_DNA"/>
</dbReference>
<feature type="domain" description="DHHA1" evidence="4">
    <location>
        <begin position="334"/>
        <end position="416"/>
    </location>
</feature>
<dbReference type="InterPro" id="IPR003156">
    <property type="entry name" value="DHHA1_dom"/>
</dbReference>
<evidence type="ECO:0000259" key="5">
    <source>
        <dbReference type="Pfam" id="PF17768"/>
    </source>
</evidence>
<dbReference type="GO" id="GO:0003676">
    <property type="term" value="F:nucleic acid binding"/>
    <property type="evidence" value="ECO:0007669"/>
    <property type="project" value="InterPro"/>
</dbReference>
<keyword evidence="6" id="KW-0269">Exonuclease</keyword>
<dbReference type="Pfam" id="PF02272">
    <property type="entry name" value="DHHA1"/>
    <property type="match status" value="1"/>
</dbReference>
<accession>A0AAW4MYW2</accession>
<dbReference type="Proteomes" id="UP001197492">
    <property type="component" value="Unassembled WGS sequence"/>
</dbReference>
<dbReference type="GO" id="GO:0008409">
    <property type="term" value="F:5'-3' exonuclease activity"/>
    <property type="evidence" value="ECO:0007669"/>
    <property type="project" value="InterPro"/>
</dbReference>
<dbReference type="RefSeq" id="WP_217747800.1">
    <property type="nucleotide sequence ID" value="NZ_JAHOEB010000022.1"/>
</dbReference>
<dbReference type="GO" id="GO:0006281">
    <property type="term" value="P:DNA repair"/>
    <property type="evidence" value="ECO:0007669"/>
    <property type="project" value="InterPro"/>
</dbReference>
<dbReference type="PANTHER" id="PTHR30255:SF2">
    <property type="entry name" value="SINGLE-STRANDED-DNA-SPECIFIC EXONUCLEASE RECJ"/>
    <property type="match status" value="1"/>
</dbReference>
<dbReference type="InterPro" id="IPR041122">
    <property type="entry name" value="RecJ_OB"/>
</dbReference>
<evidence type="ECO:0000313" key="6">
    <source>
        <dbReference type="EMBL" id="MBV3383006.1"/>
    </source>
</evidence>
<protein>
    <recommendedName>
        <fullName evidence="1">Single-stranded-DNA-specific exonuclease RecJ</fullName>
    </recommendedName>
</protein>
<evidence type="ECO:0000313" key="7">
    <source>
        <dbReference type="EMBL" id="MBV3392596.1"/>
    </source>
</evidence>
<dbReference type="Proteomes" id="UP001196408">
    <property type="component" value="Unassembled WGS sequence"/>
</dbReference>
<gene>
    <name evidence="6" type="primary">recJ</name>
    <name evidence="6" type="ORF">KSV97_07200</name>
    <name evidence="7" type="ORF">KSW06_04855</name>
</gene>
<dbReference type="AlphaFoldDB" id="A0AAW4MYW2"/>
<keyword evidence="2" id="KW-0378">Hydrolase</keyword>
<dbReference type="Pfam" id="PF17768">
    <property type="entry name" value="RecJ_OB"/>
    <property type="match status" value="1"/>
</dbReference>
<keyword evidence="9" id="KW-1185">Reference proteome</keyword>
<evidence type="ECO:0000259" key="3">
    <source>
        <dbReference type="Pfam" id="PF01368"/>
    </source>
</evidence>
<comment type="caution">
    <text evidence="6">The sequence shown here is derived from an EMBL/GenBank/DDBJ whole genome shotgun (WGS) entry which is preliminary data.</text>
</comment>
<evidence type="ECO:0000256" key="2">
    <source>
        <dbReference type="ARBA" id="ARBA00022801"/>
    </source>
</evidence>
<dbReference type="PANTHER" id="PTHR30255">
    <property type="entry name" value="SINGLE-STRANDED-DNA-SPECIFIC EXONUCLEASE RECJ"/>
    <property type="match status" value="1"/>
</dbReference>
<proteinExistence type="predicted"/>
<feature type="domain" description="RecJ OB" evidence="5">
    <location>
        <begin position="435"/>
        <end position="535"/>
    </location>
</feature>
<dbReference type="InterPro" id="IPR004610">
    <property type="entry name" value="RecJ"/>
</dbReference>